<protein>
    <submittedName>
        <fullName evidence="1">Uncharacterized protein</fullName>
    </submittedName>
</protein>
<sequence>MPSMGDNACSGEFGKEMENAIKVLTKLDLGLGCSADKLLNLHILLMHLLALEDEFDSREVSDRTMKADFLEKSLRYGFLVGIVDSEVREVELFLDALPAEIDDAHHKICSCRRFGEAFDLMDEKLRKCQDILMQSREQVSEIKIHLAKLHRDFEALWDGKCDREKSEDLSEENPLFTASMRTRIQGRQPRHFLRLFEKSLARELALEKVLSESRQNEEDLKRKLHYTEQINFHIEEAAEVVWGRFLEAENAAEVLMGISKELAGRFQILQFNLSSSLQRETELKSKLDECLERQKEKDAMIENLESIREDYISKSAEVFSLRDRVKVLEEQLTDSIVQCQDANASCEANEKQIGEMENMVESMKEMIDVAENRAEAAEGKAAQLSDTNLELSEEINFLKGSVTSKSEKTSLLEKQLRDIEIQLQHAKVSSEASQEQQNMLYSAIWDMEVLIEDLKLKVSKAEGKTDAAEEQCIVLSEANFELSQEVSSLRVKIIDLETSLDEANKSRLSIADEISLRTKIMADTVMQLAFERERIQKQLDLLTVDDNTSAGNLEITKDSLVGIQGNGHPLNGRDYRNDTVNGEAPPKSVLTSQAG</sequence>
<proteinExistence type="predicted"/>
<dbReference type="EMBL" id="CM042881">
    <property type="protein sequence ID" value="KAI4386431.1"/>
    <property type="molecule type" value="Genomic_DNA"/>
</dbReference>
<organism evidence="1 2">
    <name type="scientific">Melastoma candidum</name>
    <dbReference type="NCBI Taxonomy" id="119954"/>
    <lineage>
        <taxon>Eukaryota</taxon>
        <taxon>Viridiplantae</taxon>
        <taxon>Streptophyta</taxon>
        <taxon>Embryophyta</taxon>
        <taxon>Tracheophyta</taxon>
        <taxon>Spermatophyta</taxon>
        <taxon>Magnoliopsida</taxon>
        <taxon>eudicotyledons</taxon>
        <taxon>Gunneridae</taxon>
        <taxon>Pentapetalae</taxon>
        <taxon>rosids</taxon>
        <taxon>malvids</taxon>
        <taxon>Myrtales</taxon>
        <taxon>Melastomataceae</taxon>
        <taxon>Melastomatoideae</taxon>
        <taxon>Melastomateae</taxon>
        <taxon>Melastoma</taxon>
    </lineage>
</organism>
<dbReference type="Proteomes" id="UP001057402">
    <property type="component" value="Chromosome 2"/>
</dbReference>
<reference evidence="2" key="1">
    <citation type="journal article" date="2023" name="Front. Plant Sci.">
        <title>Chromosomal-level genome assembly of Melastoma candidum provides insights into trichome evolution.</title>
        <authorList>
            <person name="Zhong Y."/>
            <person name="Wu W."/>
            <person name="Sun C."/>
            <person name="Zou P."/>
            <person name="Liu Y."/>
            <person name="Dai S."/>
            <person name="Zhou R."/>
        </authorList>
    </citation>
    <scope>NUCLEOTIDE SEQUENCE [LARGE SCALE GENOMIC DNA]</scope>
</reference>
<keyword evidence="2" id="KW-1185">Reference proteome</keyword>
<evidence type="ECO:0000313" key="2">
    <source>
        <dbReference type="Proteomes" id="UP001057402"/>
    </source>
</evidence>
<accession>A0ACB9S4P6</accession>
<comment type="caution">
    <text evidence="1">The sequence shown here is derived from an EMBL/GenBank/DDBJ whole genome shotgun (WGS) entry which is preliminary data.</text>
</comment>
<name>A0ACB9S4P6_9MYRT</name>
<evidence type="ECO:0000313" key="1">
    <source>
        <dbReference type="EMBL" id="KAI4386431.1"/>
    </source>
</evidence>
<gene>
    <name evidence="1" type="ORF">MLD38_004363</name>
</gene>